<protein>
    <submittedName>
        <fullName evidence="1">Uncharacterized protein</fullName>
    </submittedName>
</protein>
<proteinExistence type="predicted"/>
<dbReference type="PANTHER" id="PTHR39600">
    <property type="entry name" value="PEPTIDASE INHIBITOR I78 FAMILY PROTEIN"/>
    <property type="match status" value="1"/>
</dbReference>
<organism evidence="1">
    <name type="scientific">Lichtheimia ramosa</name>
    <dbReference type="NCBI Taxonomy" id="688394"/>
    <lineage>
        <taxon>Eukaryota</taxon>
        <taxon>Fungi</taxon>
        <taxon>Fungi incertae sedis</taxon>
        <taxon>Mucoromycota</taxon>
        <taxon>Mucoromycotina</taxon>
        <taxon>Mucoromycetes</taxon>
        <taxon>Mucorales</taxon>
        <taxon>Lichtheimiaceae</taxon>
        <taxon>Lichtheimia</taxon>
    </lineage>
</organism>
<dbReference type="PANTHER" id="PTHR39600:SF1">
    <property type="entry name" value="PEPTIDASE INHIBITOR I78 FAMILY PROTEIN"/>
    <property type="match status" value="1"/>
</dbReference>
<sequence>MNPLPIDKLMMNPKQQADCDGWRKKLMGKVVLKDNEETSLGAHEVIREKDLPKPHRVLPPNGVMTMDYRPDRLNIFVDENRRVNNVNNG</sequence>
<gene>
    <name evidence="1" type="ORF">LRAMOSA08882</name>
</gene>
<name>A0A077WGP0_9FUNG</name>
<evidence type="ECO:0000313" key="1">
    <source>
        <dbReference type="EMBL" id="CDS06354.1"/>
    </source>
</evidence>
<dbReference type="AlphaFoldDB" id="A0A077WGP0"/>
<dbReference type="InterPro" id="IPR021719">
    <property type="entry name" value="Prot_inh_I78"/>
</dbReference>
<accession>A0A077WGP0</accession>
<dbReference type="OrthoDB" id="10013825at2759"/>
<dbReference type="Pfam" id="PF11720">
    <property type="entry name" value="Inhibitor_I78"/>
    <property type="match status" value="1"/>
</dbReference>
<dbReference type="EMBL" id="LK023319">
    <property type="protein sequence ID" value="CDS06354.1"/>
    <property type="molecule type" value="Genomic_DNA"/>
</dbReference>
<dbReference type="Gene3D" id="3.30.10.10">
    <property type="entry name" value="Trypsin Inhibitor V, subunit A"/>
    <property type="match status" value="1"/>
</dbReference>
<reference evidence="1" key="1">
    <citation type="journal article" date="2014" name="Genome Announc.">
        <title>De novo whole-genome sequence and genome annotation of Lichtheimia ramosa.</title>
        <authorList>
            <person name="Linde J."/>
            <person name="Schwartze V."/>
            <person name="Binder U."/>
            <person name="Lass-Florl C."/>
            <person name="Voigt K."/>
            <person name="Horn F."/>
        </authorList>
    </citation>
    <scope>NUCLEOTIDE SEQUENCE</scope>
    <source>
        <strain evidence="1">JMRC FSU:6197</strain>
    </source>
</reference>